<comment type="caution">
    <text evidence="1">The sequence shown here is derived from an EMBL/GenBank/DDBJ whole genome shotgun (WGS) entry which is preliminary data.</text>
</comment>
<dbReference type="EMBL" id="QRHE01000001">
    <property type="protein sequence ID" value="RHF53443.1"/>
    <property type="molecule type" value="Genomic_DNA"/>
</dbReference>
<dbReference type="Proteomes" id="UP000283442">
    <property type="component" value="Unassembled WGS sequence"/>
</dbReference>
<dbReference type="RefSeq" id="WP_118174479.1">
    <property type="nucleotide sequence ID" value="NZ_JAQEAO010000018.1"/>
</dbReference>
<protein>
    <submittedName>
        <fullName evidence="1">Uncharacterized protein</fullName>
    </submittedName>
</protein>
<reference evidence="1 2" key="1">
    <citation type="submission" date="2018-08" db="EMBL/GenBank/DDBJ databases">
        <title>A genome reference for cultivated species of the human gut microbiota.</title>
        <authorList>
            <person name="Zou Y."/>
            <person name="Xue W."/>
            <person name="Luo G."/>
        </authorList>
    </citation>
    <scope>NUCLEOTIDE SEQUENCE [LARGE SCALE GENOMIC DNA]</scope>
    <source>
        <strain evidence="1 2">AM25-21AC</strain>
    </source>
</reference>
<name>A0A414NZQ7_9FIRM</name>
<gene>
    <name evidence="1" type="ORF">DW674_00855</name>
</gene>
<sequence>MSQDAKTRRIAATVCEMIERDRKNKGKKPIILPVKQRSRWQSGICKICGEYFDCITNEHAHRHGFKDADAMAKSDAVDFGKRVRR</sequence>
<dbReference type="OrthoDB" id="1667313at2"/>
<evidence type="ECO:0000313" key="1">
    <source>
        <dbReference type="EMBL" id="RHF53443.1"/>
    </source>
</evidence>
<accession>A0A414NZQ7</accession>
<dbReference type="AlphaFoldDB" id="A0A414NZQ7"/>
<organism evidence="1 2">
    <name type="scientific">Mitsuokella multacida</name>
    <dbReference type="NCBI Taxonomy" id="52226"/>
    <lineage>
        <taxon>Bacteria</taxon>
        <taxon>Bacillati</taxon>
        <taxon>Bacillota</taxon>
        <taxon>Negativicutes</taxon>
        <taxon>Selenomonadales</taxon>
        <taxon>Selenomonadaceae</taxon>
        <taxon>Mitsuokella</taxon>
    </lineage>
</organism>
<evidence type="ECO:0000313" key="2">
    <source>
        <dbReference type="Proteomes" id="UP000283442"/>
    </source>
</evidence>
<proteinExistence type="predicted"/>